<sequence>MRVFLRNDYETLSLFAAEYLISLLKTKEPGEFLNVALPCGYTVQRMYAILGEKVKAKEISLANLRVFHIDEFLDLPKKYKEHQQIQWMHDNLYSKVRKKGYAHRTILTHVDIKPENVHYLNPERADGDFTTECTSFEDLIKSHGSLDLTFFGTGADGHVARNEPGSSLKSESRITKLAYDTRVQLSSRWNIPLAEVPERALTMGISTLFQSSNVLVLFTGVSRSRALEMCLEKSVNHMFPVSAFQKHNNCTFAADEPATYECRVKTVNYFKGIEKTSEEVFGDPIHGRKRRAGM</sequence>
<feature type="domain" description="Glucosamine/galactosamine-6-phosphate isomerase" evidence="5">
    <location>
        <begin position="11"/>
        <end position="249"/>
    </location>
</feature>
<reference evidence="7" key="1">
    <citation type="journal article" date="2023" name="Commun. Biol.">
        <title>Genome analysis of Parmales, the sister group of diatoms, reveals the evolutionary specialization of diatoms from phago-mixotrophs to photoautotrophs.</title>
        <authorList>
            <person name="Ban H."/>
            <person name="Sato S."/>
            <person name="Yoshikawa S."/>
            <person name="Yamada K."/>
            <person name="Nakamura Y."/>
            <person name="Ichinomiya M."/>
            <person name="Sato N."/>
            <person name="Blanc-Mathieu R."/>
            <person name="Endo H."/>
            <person name="Kuwata A."/>
            <person name="Ogata H."/>
        </authorList>
    </citation>
    <scope>NUCLEOTIDE SEQUENCE [LARGE SCALE GENOMIC DNA]</scope>
</reference>
<dbReference type="GO" id="GO:0019262">
    <property type="term" value="P:N-acetylneuraminate catabolic process"/>
    <property type="evidence" value="ECO:0007669"/>
    <property type="project" value="TreeGrafter"/>
</dbReference>
<dbReference type="PANTHER" id="PTHR11280:SF5">
    <property type="entry name" value="GLUCOSAMINE-6-PHOSPHATE ISOMERASE"/>
    <property type="match status" value="1"/>
</dbReference>
<comment type="similarity">
    <text evidence="2">Belongs to the glucosamine/galactosamine-6-phosphate isomerase family.</text>
</comment>
<dbReference type="InterPro" id="IPR037171">
    <property type="entry name" value="NagB/RpiA_transferase-like"/>
</dbReference>
<dbReference type="InterPro" id="IPR004547">
    <property type="entry name" value="Glucosamine6P_isomerase"/>
</dbReference>
<comment type="catalytic activity">
    <reaction evidence="1">
        <text>alpha-D-glucosamine 6-phosphate + H2O = beta-D-fructose 6-phosphate + NH4(+)</text>
        <dbReference type="Rhea" id="RHEA:12172"/>
        <dbReference type="ChEBI" id="CHEBI:15377"/>
        <dbReference type="ChEBI" id="CHEBI:28938"/>
        <dbReference type="ChEBI" id="CHEBI:57634"/>
        <dbReference type="ChEBI" id="CHEBI:75989"/>
        <dbReference type="EC" id="3.5.99.6"/>
    </reaction>
</comment>
<dbReference type="GO" id="GO:0042802">
    <property type="term" value="F:identical protein binding"/>
    <property type="evidence" value="ECO:0007669"/>
    <property type="project" value="TreeGrafter"/>
</dbReference>
<proteinExistence type="inferred from homology"/>
<evidence type="ECO:0000259" key="5">
    <source>
        <dbReference type="Pfam" id="PF01182"/>
    </source>
</evidence>
<dbReference type="GO" id="GO:0005975">
    <property type="term" value="P:carbohydrate metabolic process"/>
    <property type="evidence" value="ECO:0007669"/>
    <property type="project" value="InterPro"/>
</dbReference>
<dbReference type="GO" id="GO:0004342">
    <property type="term" value="F:glucosamine-6-phosphate deaminase activity"/>
    <property type="evidence" value="ECO:0007669"/>
    <property type="project" value="UniProtKB-EC"/>
</dbReference>
<dbReference type="SUPFAM" id="SSF100950">
    <property type="entry name" value="NagB/RpiA/CoA transferase-like"/>
    <property type="match status" value="1"/>
</dbReference>
<dbReference type="InterPro" id="IPR006148">
    <property type="entry name" value="Glc/Gal-6P_isomerase"/>
</dbReference>
<keyword evidence="4" id="KW-0378">Hydrolase</keyword>
<comment type="caution">
    <text evidence="6">The sequence shown here is derived from an EMBL/GenBank/DDBJ whole genome shotgun (WGS) entry which is preliminary data.</text>
</comment>
<dbReference type="Proteomes" id="UP001162640">
    <property type="component" value="Unassembled WGS sequence"/>
</dbReference>
<dbReference type="Gene3D" id="3.40.50.1360">
    <property type="match status" value="1"/>
</dbReference>
<dbReference type="Pfam" id="PF01182">
    <property type="entry name" value="Glucosamine_iso"/>
    <property type="match status" value="1"/>
</dbReference>
<evidence type="ECO:0000256" key="1">
    <source>
        <dbReference type="ARBA" id="ARBA00000644"/>
    </source>
</evidence>
<dbReference type="GO" id="GO:0006043">
    <property type="term" value="P:glucosamine catabolic process"/>
    <property type="evidence" value="ECO:0007669"/>
    <property type="project" value="TreeGrafter"/>
</dbReference>
<protein>
    <recommendedName>
        <fullName evidence="3">glucosamine-6-phosphate deaminase</fullName>
        <ecNumber evidence="3">3.5.99.6</ecNumber>
    </recommendedName>
</protein>
<name>A0A9W7ETS7_9STRA</name>
<dbReference type="AlphaFoldDB" id="A0A9W7ETS7"/>
<evidence type="ECO:0000313" key="6">
    <source>
        <dbReference type="EMBL" id="GMH89608.1"/>
    </source>
</evidence>
<dbReference type="EMBL" id="BLQM01000433">
    <property type="protein sequence ID" value="GMH89608.1"/>
    <property type="molecule type" value="Genomic_DNA"/>
</dbReference>
<evidence type="ECO:0000256" key="4">
    <source>
        <dbReference type="ARBA" id="ARBA00022801"/>
    </source>
</evidence>
<dbReference type="EC" id="3.5.99.6" evidence="3"/>
<evidence type="ECO:0000256" key="2">
    <source>
        <dbReference type="ARBA" id="ARBA00005526"/>
    </source>
</evidence>
<dbReference type="GO" id="GO:0006046">
    <property type="term" value="P:N-acetylglucosamine catabolic process"/>
    <property type="evidence" value="ECO:0007669"/>
    <property type="project" value="TreeGrafter"/>
</dbReference>
<accession>A0A9W7ETS7</accession>
<dbReference type="PANTHER" id="PTHR11280">
    <property type="entry name" value="GLUCOSAMINE-6-PHOSPHATE ISOMERASE"/>
    <property type="match status" value="1"/>
</dbReference>
<evidence type="ECO:0000256" key="3">
    <source>
        <dbReference type="ARBA" id="ARBA00012680"/>
    </source>
</evidence>
<dbReference type="GO" id="GO:0005737">
    <property type="term" value="C:cytoplasm"/>
    <property type="evidence" value="ECO:0007669"/>
    <property type="project" value="TreeGrafter"/>
</dbReference>
<organism evidence="6 7">
    <name type="scientific">Triparma laevis f. inornata</name>
    <dbReference type="NCBI Taxonomy" id="1714386"/>
    <lineage>
        <taxon>Eukaryota</taxon>
        <taxon>Sar</taxon>
        <taxon>Stramenopiles</taxon>
        <taxon>Ochrophyta</taxon>
        <taxon>Bolidophyceae</taxon>
        <taxon>Parmales</taxon>
        <taxon>Triparmaceae</taxon>
        <taxon>Triparma</taxon>
    </lineage>
</organism>
<evidence type="ECO:0000313" key="7">
    <source>
        <dbReference type="Proteomes" id="UP001162640"/>
    </source>
</evidence>
<gene>
    <name evidence="6" type="ORF">TL16_g11509</name>
</gene>